<evidence type="ECO:0000256" key="3">
    <source>
        <dbReference type="ARBA" id="ARBA00022801"/>
    </source>
</evidence>
<dbReference type="Pfam" id="PF00082">
    <property type="entry name" value="Peptidase_S8"/>
    <property type="match status" value="1"/>
</dbReference>
<dbReference type="EMBL" id="AP014568">
    <property type="protein sequence ID" value="BAO82071.1"/>
    <property type="molecule type" value="Genomic_DNA"/>
</dbReference>
<organism evidence="8 9">
    <name type="scientific">Serpentinimonas raichei</name>
    <dbReference type="NCBI Taxonomy" id="1458425"/>
    <lineage>
        <taxon>Bacteria</taxon>
        <taxon>Pseudomonadati</taxon>
        <taxon>Pseudomonadota</taxon>
        <taxon>Betaproteobacteria</taxon>
        <taxon>Burkholderiales</taxon>
        <taxon>Comamonadaceae</taxon>
        <taxon>Serpentinimonas</taxon>
    </lineage>
</organism>
<dbReference type="InterPro" id="IPR000209">
    <property type="entry name" value="Peptidase_S8/S53_dom"/>
</dbReference>
<dbReference type="InterPro" id="IPR015500">
    <property type="entry name" value="Peptidase_S8_subtilisin-rel"/>
</dbReference>
<reference evidence="8 9" key="1">
    <citation type="journal article" date="2014" name="Nat. Commun.">
        <title>Physiological and genomic features of highly alkaliphilic hydrogen-utilizing Betaproteobacteria from a continental serpentinizing site.</title>
        <authorList>
            <person name="Suzuki S."/>
            <person name="Kuenen J.G."/>
            <person name="Schipper K."/>
            <person name="van der Velde S."/>
            <person name="Ishii S."/>
            <person name="Wu A."/>
            <person name="Sorokin D.Y."/>
            <person name="Tenney A."/>
            <person name="Meng X.Y."/>
            <person name="Morrill P.L."/>
            <person name="Kamagata Y."/>
            <person name="Muyzer G."/>
            <person name="Nealson K.H."/>
        </authorList>
    </citation>
    <scope>NUCLEOTIDE SEQUENCE [LARGE SCALE GENOMIC DNA]</scope>
    <source>
        <strain evidence="8 9">A1</strain>
    </source>
</reference>
<evidence type="ECO:0000256" key="5">
    <source>
        <dbReference type="PROSITE-ProRule" id="PRU01240"/>
    </source>
</evidence>
<dbReference type="KEGG" id="cbaa:SRAA_2217"/>
<sequence length="466" mass="47613">MLHSTPLCPPARAARPLGLVRAGLLAGLGFLGPLLWLPPLGTAPGPGSALVWADDGGGDDGGGDDSGDDGGSAAGSSGSAADGGGSGADPAPAWGWFAAAQRADEHLPNELLALNPSSAALAYARLQMGVEVLETRNLRGLGLQVVRLRLHGVPARATLERLRAFDAGTFHLQHLYALAQTPRAPALAGERGAEPMAPSKLAIGWPAASAACGRNQIVGIVDTEVQAGHPALRGAQIRSQRKLNPEQSAVADDHGTAIAALLVGQPAGGYTGLMPRARLLAAAPFYRLPSGQTRADALGLALSLDWLVGQGAQVIGMSLAGPRNAVLDAALERARARGVVVVAAAGNGGRAAAPAFPAAHPSALAVTALTPAQAVYRRASQGEHIRFALPGADLPTLGRDGALQRRSGTSFAVPFMVALVSQSLHERQLSAAQWFSGQGMALQDLGAPGRDPVFGWGLPRLTPRCR</sequence>
<evidence type="ECO:0000256" key="6">
    <source>
        <dbReference type="SAM" id="MobiDB-lite"/>
    </source>
</evidence>
<evidence type="ECO:0000313" key="9">
    <source>
        <dbReference type="Proteomes" id="UP000067461"/>
    </source>
</evidence>
<keyword evidence="9" id="KW-1185">Reference proteome</keyword>
<dbReference type="PROSITE" id="PS51892">
    <property type="entry name" value="SUBTILASE"/>
    <property type="match status" value="1"/>
</dbReference>
<dbReference type="STRING" id="1458425.SRAA_2217"/>
<feature type="active site" description="Charge relay system" evidence="5">
    <location>
        <position position="222"/>
    </location>
</feature>
<feature type="active site" description="Charge relay system" evidence="5">
    <location>
        <position position="410"/>
    </location>
</feature>
<name>A0A060NIT0_9BURK</name>
<dbReference type="Proteomes" id="UP000067461">
    <property type="component" value="Chromosome"/>
</dbReference>
<feature type="region of interest" description="Disordered" evidence="6">
    <location>
        <begin position="48"/>
        <end position="88"/>
    </location>
</feature>
<dbReference type="InterPro" id="IPR036852">
    <property type="entry name" value="Peptidase_S8/S53_dom_sf"/>
</dbReference>
<dbReference type="InterPro" id="IPR050131">
    <property type="entry name" value="Peptidase_S8_subtilisin-like"/>
</dbReference>
<evidence type="ECO:0000256" key="2">
    <source>
        <dbReference type="ARBA" id="ARBA00022670"/>
    </source>
</evidence>
<dbReference type="GO" id="GO:0004252">
    <property type="term" value="F:serine-type endopeptidase activity"/>
    <property type="evidence" value="ECO:0007669"/>
    <property type="project" value="UniProtKB-UniRule"/>
</dbReference>
<evidence type="ECO:0000256" key="1">
    <source>
        <dbReference type="ARBA" id="ARBA00011073"/>
    </source>
</evidence>
<evidence type="ECO:0000256" key="4">
    <source>
        <dbReference type="ARBA" id="ARBA00022825"/>
    </source>
</evidence>
<keyword evidence="4 5" id="KW-0720">Serine protease</keyword>
<feature type="active site" description="Charge relay system" evidence="5">
    <location>
        <position position="254"/>
    </location>
</feature>
<feature type="domain" description="Peptidase S8/S53" evidence="7">
    <location>
        <begin position="213"/>
        <end position="422"/>
    </location>
</feature>
<comment type="similarity">
    <text evidence="1 5">Belongs to the peptidase S8 family.</text>
</comment>
<gene>
    <name evidence="8" type="ORF">SRAA_2217</name>
</gene>
<dbReference type="HOGENOM" id="CLU_011263_21_0_4"/>
<dbReference type="AlphaFoldDB" id="A0A060NIT0"/>
<keyword evidence="3 5" id="KW-0378">Hydrolase</keyword>
<dbReference type="PANTHER" id="PTHR43806">
    <property type="entry name" value="PEPTIDASE S8"/>
    <property type="match status" value="1"/>
</dbReference>
<dbReference type="PANTHER" id="PTHR43806:SF11">
    <property type="entry name" value="CEREVISIN-RELATED"/>
    <property type="match status" value="1"/>
</dbReference>
<dbReference type="Gene3D" id="3.40.50.200">
    <property type="entry name" value="Peptidase S8/S53 domain"/>
    <property type="match status" value="1"/>
</dbReference>
<keyword evidence="2 5" id="KW-0645">Protease</keyword>
<evidence type="ECO:0000259" key="7">
    <source>
        <dbReference type="Pfam" id="PF00082"/>
    </source>
</evidence>
<feature type="compositionally biased region" description="Acidic residues" evidence="6">
    <location>
        <begin position="56"/>
        <end position="68"/>
    </location>
</feature>
<dbReference type="PRINTS" id="PR00723">
    <property type="entry name" value="SUBTILISIN"/>
</dbReference>
<evidence type="ECO:0000313" key="8">
    <source>
        <dbReference type="EMBL" id="BAO82071.1"/>
    </source>
</evidence>
<proteinExistence type="inferred from homology"/>
<dbReference type="GO" id="GO:0006508">
    <property type="term" value="P:proteolysis"/>
    <property type="evidence" value="ECO:0007669"/>
    <property type="project" value="UniProtKB-KW"/>
</dbReference>
<dbReference type="SUPFAM" id="SSF52743">
    <property type="entry name" value="Subtilisin-like"/>
    <property type="match status" value="1"/>
</dbReference>
<protein>
    <submittedName>
        <fullName evidence="8">Subtilisin-like serine protease</fullName>
    </submittedName>
</protein>
<accession>A0A060NIT0</accession>